<comment type="similarity">
    <text evidence="2">Belongs to the skp family.</text>
</comment>
<evidence type="ECO:0000256" key="1">
    <source>
        <dbReference type="ARBA" id="ARBA00022729"/>
    </source>
</evidence>
<feature type="coiled-coil region" evidence="3">
    <location>
        <begin position="63"/>
        <end position="112"/>
    </location>
</feature>
<dbReference type="GO" id="GO:0050821">
    <property type="term" value="P:protein stabilization"/>
    <property type="evidence" value="ECO:0007669"/>
    <property type="project" value="TreeGrafter"/>
</dbReference>
<organism evidence="4 5">
    <name type="scientific">Natronocella acetinitrilica</name>
    <dbReference type="NCBI Taxonomy" id="414046"/>
    <lineage>
        <taxon>Bacteria</taxon>
        <taxon>Pseudomonadati</taxon>
        <taxon>Pseudomonadota</taxon>
        <taxon>Gammaproteobacteria</taxon>
        <taxon>Chromatiales</taxon>
        <taxon>Ectothiorhodospiraceae</taxon>
        <taxon>Natronocella</taxon>
    </lineage>
</organism>
<evidence type="ECO:0000256" key="2">
    <source>
        <dbReference type="PIRNR" id="PIRNR002094"/>
    </source>
</evidence>
<reference evidence="4" key="1">
    <citation type="submission" date="2022-03" db="EMBL/GenBank/DDBJ databases">
        <title>Genomic Encyclopedia of Type Strains, Phase III (KMG-III): the genomes of soil and plant-associated and newly described type strains.</title>
        <authorList>
            <person name="Whitman W."/>
        </authorList>
    </citation>
    <scope>NUCLEOTIDE SEQUENCE</scope>
    <source>
        <strain evidence="4">ANL 6-2</strain>
    </source>
</reference>
<evidence type="ECO:0000313" key="5">
    <source>
        <dbReference type="Proteomes" id="UP001205843"/>
    </source>
</evidence>
<dbReference type="InterPro" id="IPR024930">
    <property type="entry name" value="Skp_dom_sf"/>
</dbReference>
<dbReference type="RefSeq" id="WP_253481115.1">
    <property type="nucleotide sequence ID" value="NZ_JALJXV010000008.1"/>
</dbReference>
<dbReference type="GO" id="GO:0051082">
    <property type="term" value="F:unfolded protein binding"/>
    <property type="evidence" value="ECO:0007669"/>
    <property type="project" value="InterPro"/>
</dbReference>
<dbReference type="PANTHER" id="PTHR35089:SF1">
    <property type="entry name" value="CHAPERONE PROTEIN SKP"/>
    <property type="match status" value="1"/>
</dbReference>
<dbReference type="InterPro" id="IPR005632">
    <property type="entry name" value="Chaperone_Skp"/>
</dbReference>
<protein>
    <submittedName>
        <fullName evidence="4">Outer membrane protein</fullName>
    </submittedName>
</protein>
<dbReference type="Pfam" id="PF03938">
    <property type="entry name" value="OmpH"/>
    <property type="match status" value="1"/>
</dbReference>
<dbReference type="GO" id="GO:0005829">
    <property type="term" value="C:cytosol"/>
    <property type="evidence" value="ECO:0007669"/>
    <property type="project" value="TreeGrafter"/>
</dbReference>
<keyword evidence="3" id="KW-0175">Coiled coil</keyword>
<dbReference type="PIRSF" id="PIRSF002094">
    <property type="entry name" value="OMP26_Skp"/>
    <property type="match status" value="1"/>
</dbReference>
<dbReference type="EMBL" id="JALJXV010000008">
    <property type="protein sequence ID" value="MCP1676155.1"/>
    <property type="molecule type" value="Genomic_DNA"/>
</dbReference>
<comment type="caution">
    <text evidence="4">The sequence shown here is derived from an EMBL/GenBank/DDBJ whole genome shotgun (WGS) entry which is preliminary data.</text>
</comment>
<dbReference type="PANTHER" id="PTHR35089">
    <property type="entry name" value="CHAPERONE PROTEIN SKP"/>
    <property type="match status" value="1"/>
</dbReference>
<dbReference type="SMART" id="SM00935">
    <property type="entry name" value="OmpH"/>
    <property type="match status" value="1"/>
</dbReference>
<sequence length="177" mass="20262">MDRPNGVAGFLAICLILTTMVVPGGLLASEASIAFVNWSRLTNEAPQAEAALGSLEEEFGPRNRELAAELSDVRQLEERLSRDGAVMTDDEQRRLQREVVTRKRDLRRVEEEFREDFNMRRNEELNRLHRLVIDTVGEVAESRGFDLVITDGVVYASDRVDVTELVLDRLRERHQNR</sequence>
<dbReference type="Proteomes" id="UP001205843">
    <property type="component" value="Unassembled WGS sequence"/>
</dbReference>
<gene>
    <name evidence="4" type="ORF">J2T57_003314</name>
</gene>
<keyword evidence="1" id="KW-0732">Signal</keyword>
<keyword evidence="5" id="KW-1185">Reference proteome</keyword>
<name>A0AAE3G5G5_9GAMM</name>
<dbReference type="Gene3D" id="3.30.910.20">
    <property type="entry name" value="Skp domain"/>
    <property type="match status" value="1"/>
</dbReference>
<dbReference type="AlphaFoldDB" id="A0AAE3G5G5"/>
<evidence type="ECO:0000313" key="4">
    <source>
        <dbReference type="EMBL" id="MCP1676155.1"/>
    </source>
</evidence>
<evidence type="ECO:0000256" key="3">
    <source>
        <dbReference type="SAM" id="Coils"/>
    </source>
</evidence>
<accession>A0AAE3G5G5</accession>
<proteinExistence type="inferred from homology"/>
<dbReference type="SUPFAM" id="SSF111384">
    <property type="entry name" value="OmpH-like"/>
    <property type="match status" value="1"/>
</dbReference>